<reference evidence="2 3" key="1">
    <citation type="submission" date="2022-10" db="EMBL/GenBank/DDBJ databases">
        <title>Sinirhodobacter sp. nov., isolated from ocean surface sediments.</title>
        <authorList>
            <person name="He W."/>
            <person name="Wang L."/>
            <person name="Zhang D.-F."/>
        </authorList>
    </citation>
    <scope>NUCLEOTIDE SEQUENCE [LARGE SCALE GENOMIC DNA]</scope>
    <source>
        <strain evidence="2 3">WL0115</strain>
    </source>
</reference>
<dbReference type="InterPro" id="IPR038109">
    <property type="entry name" value="DNA_bind_recomb_sf"/>
</dbReference>
<name>A0ABT2ZZG0_9RHOB</name>
<gene>
    <name evidence="2" type="ORF">OE699_09340</name>
</gene>
<dbReference type="InterPro" id="IPR006119">
    <property type="entry name" value="Resolv_N"/>
</dbReference>
<accession>A0ABT2ZZG0</accession>
<sequence length="536" mass="58430">MSAQSRARRAAGVHISASDRSSALRAVLYARYSTDKQNEMSCEDQLAMCREAALRNGYVIAAEYSDAAVSGRTLLANRPGIVALKERAKRGDIDAIFVEGIERIGRRTADIGQIADWFESRQIELFAANGGRIDWKMLPFLGAFAEYQSRETGDKTRRGQVGATRRGKVPAGVAFGYRVSAAAHSGREIDPVQAQIVKRVFSEYAAGIPPRTIAAKLNIEGVPSPRGGLWNDSTIRGNAKKRDGMLRNEAYIGRLVYGRNAFLRDPDTGNRISRPAHDEAIVSSDCPELQIVADDVWNRVQDRLAETHDTFARKSTPLNRSHQPKYLLSALLSCGGCGGGFVIVGRERYGCSTAKTKGPAGCTHTRTISRRKLEGRVLAELRQDLLTPEYADVFATEVLAELQRSGASAGDERLALEKKIASLDTTIERLLDRLECDEPSAALLARLKSRETERAELTAALAALADGEARPLPSHAEIAAGFAAQVRRLEQLITDGDHIIEANAILRELVGTLAVMPDREAPEGFTVAAEDTRHEG</sequence>
<dbReference type="SMART" id="SM00857">
    <property type="entry name" value="Resolvase"/>
    <property type="match status" value="1"/>
</dbReference>
<dbReference type="Pfam" id="PF13408">
    <property type="entry name" value="Zn_ribbon_recom"/>
    <property type="match status" value="1"/>
</dbReference>
<dbReference type="InterPro" id="IPR025827">
    <property type="entry name" value="Zn_ribbon_recom_dom"/>
</dbReference>
<dbReference type="PROSITE" id="PS51737">
    <property type="entry name" value="RECOMBINASE_DNA_BIND"/>
    <property type="match status" value="1"/>
</dbReference>
<dbReference type="Proteomes" id="UP001526166">
    <property type="component" value="Unassembled WGS sequence"/>
</dbReference>
<feature type="domain" description="Recombinase" evidence="1">
    <location>
        <begin position="174"/>
        <end position="310"/>
    </location>
</feature>
<dbReference type="Gene3D" id="3.40.50.1390">
    <property type="entry name" value="Resolvase, N-terminal catalytic domain"/>
    <property type="match status" value="1"/>
</dbReference>
<dbReference type="RefSeq" id="WP_263847824.1">
    <property type="nucleotide sequence ID" value="NZ_JAOWKW010000007.1"/>
</dbReference>
<comment type="caution">
    <text evidence="2">The sequence shown here is derived from an EMBL/GenBank/DDBJ whole genome shotgun (WGS) entry which is preliminary data.</text>
</comment>
<keyword evidence="3" id="KW-1185">Reference proteome</keyword>
<dbReference type="EMBL" id="JAOWKW010000007">
    <property type="protein sequence ID" value="MCV2879058.1"/>
    <property type="molecule type" value="Genomic_DNA"/>
</dbReference>
<proteinExistence type="predicted"/>
<dbReference type="PANTHER" id="PTHR30461:SF23">
    <property type="entry name" value="DNA RECOMBINASE-RELATED"/>
    <property type="match status" value="1"/>
</dbReference>
<evidence type="ECO:0000313" key="3">
    <source>
        <dbReference type="Proteomes" id="UP001526166"/>
    </source>
</evidence>
<dbReference type="SUPFAM" id="SSF53041">
    <property type="entry name" value="Resolvase-like"/>
    <property type="match status" value="1"/>
</dbReference>
<evidence type="ECO:0000313" key="2">
    <source>
        <dbReference type="EMBL" id="MCV2879058.1"/>
    </source>
</evidence>
<dbReference type="PANTHER" id="PTHR30461">
    <property type="entry name" value="DNA-INVERTASE FROM LAMBDOID PROPHAGE"/>
    <property type="match status" value="1"/>
</dbReference>
<dbReference type="CDD" id="cd00338">
    <property type="entry name" value="Ser_Recombinase"/>
    <property type="match status" value="1"/>
</dbReference>
<dbReference type="Pfam" id="PF00239">
    <property type="entry name" value="Resolvase"/>
    <property type="match status" value="1"/>
</dbReference>
<dbReference type="InterPro" id="IPR050639">
    <property type="entry name" value="SSR_resolvase"/>
</dbReference>
<dbReference type="Gene3D" id="3.90.1750.20">
    <property type="entry name" value="Putative Large Serine Recombinase, Chain B, Domain 2"/>
    <property type="match status" value="1"/>
</dbReference>
<dbReference type="InterPro" id="IPR036162">
    <property type="entry name" value="Resolvase-like_N_sf"/>
</dbReference>
<protein>
    <submittedName>
        <fullName evidence="2">Recombinase family protein</fullName>
    </submittedName>
</protein>
<dbReference type="Pfam" id="PF07508">
    <property type="entry name" value="Recombinase"/>
    <property type="match status" value="1"/>
</dbReference>
<organism evidence="2 3">
    <name type="scientific">Sedimentimonas flavescens</name>
    <dbReference type="NCBI Taxonomy" id="2851012"/>
    <lineage>
        <taxon>Bacteria</taxon>
        <taxon>Pseudomonadati</taxon>
        <taxon>Pseudomonadota</taxon>
        <taxon>Alphaproteobacteria</taxon>
        <taxon>Rhodobacterales</taxon>
        <taxon>Rhodobacter group</taxon>
        <taxon>Sedimentimonas</taxon>
    </lineage>
</organism>
<dbReference type="InterPro" id="IPR011109">
    <property type="entry name" value="DNA_bind_recombinase_dom"/>
</dbReference>
<evidence type="ECO:0000259" key="1">
    <source>
        <dbReference type="PROSITE" id="PS51737"/>
    </source>
</evidence>